<keyword evidence="2" id="KW-0808">Transferase</keyword>
<dbReference type="Proteomes" id="UP000283530">
    <property type="component" value="Unassembled WGS sequence"/>
</dbReference>
<keyword evidence="2" id="KW-0328">Glycosyltransferase</keyword>
<gene>
    <name evidence="2" type="ORF">CKAN_00031000</name>
</gene>
<dbReference type="OrthoDB" id="1931189at2759"/>
<organism evidence="2 3">
    <name type="scientific">Cinnamomum micranthum f. kanehirae</name>
    <dbReference type="NCBI Taxonomy" id="337451"/>
    <lineage>
        <taxon>Eukaryota</taxon>
        <taxon>Viridiplantae</taxon>
        <taxon>Streptophyta</taxon>
        <taxon>Embryophyta</taxon>
        <taxon>Tracheophyta</taxon>
        <taxon>Spermatophyta</taxon>
        <taxon>Magnoliopsida</taxon>
        <taxon>Magnoliidae</taxon>
        <taxon>Laurales</taxon>
        <taxon>Lauraceae</taxon>
        <taxon>Cinnamomum</taxon>
    </lineage>
</organism>
<name>A0A3S3ME41_9MAGN</name>
<proteinExistence type="predicted"/>
<protein>
    <submittedName>
        <fullName evidence="2">Putative galactinol--sucrose galactosyltransferase 1</fullName>
    </submittedName>
</protein>
<keyword evidence="3" id="KW-1185">Reference proteome</keyword>
<reference evidence="2 3" key="1">
    <citation type="journal article" date="2019" name="Nat. Plants">
        <title>Stout camphor tree genome fills gaps in understanding of flowering plant genome evolution.</title>
        <authorList>
            <person name="Chaw S.M."/>
            <person name="Liu Y.C."/>
            <person name="Wu Y.W."/>
            <person name="Wang H.Y."/>
            <person name="Lin C.I."/>
            <person name="Wu C.S."/>
            <person name="Ke H.M."/>
            <person name="Chang L.Y."/>
            <person name="Hsu C.Y."/>
            <person name="Yang H.T."/>
            <person name="Sudianto E."/>
            <person name="Hsu M.H."/>
            <person name="Wu K.P."/>
            <person name="Wang L.N."/>
            <person name="Leebens-Mack J.H."/>
            <person name="Tsai I.J."/>
        </authorList>
    </citation>
    <scope>NUCLEOTIDE SEQUENCE [LARGE SCALE GENOMIC DNA]</scope>
    <source>
        <strain evidence="3">cv. Chaw 1501</strain>
        <tissue evidence="2">Young leaves</tissue>
    </source>
</reference>
<dbReference type="AlphaFoldDB" id="A0A3S3ME41"/>
<dbReference type="GO" id="GO:0016757">
    <property type="term" value="F:glycosyltransferase activity"/>
    <property type="evidence" value="ECO:0007669"/>
    <property type="project" value="UniProtKB-KW"/>
</dbReference>
<evidence type="ECO:0000313" key="3">
    <source>
        <dbReference type="Proteomes" id="UP000283530"/>
    </source>
</evidence>
<feature type="signal peptide" evidence="1">
    <location>
        <begin position="1"/>
        <end position="22"/>
    </location>
</feature>
<sequence>MTSKSKSIFSFLDLLIEEMVVAALLEELHGSCIFSYCKTLIKVESNVKAKTIQFYSKMTVGAGITIADGNLVVFGSEILSDVHENVILTPVSSDSLLNGAFIGVNSDGCGSCQVFPIRAARWIGNSKVQDFETHIGILRFRTFDGLHLWDIRVNQGLIGPLGMAIKIF</sequence>
<evidence type="ECO:0000256" key="1">
    <source>
        <dbReference type="SAM" id="SignalP"/>
    </source>
</evidence>
<feature type="chain" id="PRO_5018649087" evidence="1">
    <location>
        <begin position="23"/>
        <end position="168"/>
    </location>
</feature>
<dbReference type="EMBL" id="QPKB01000001">
    <property type="protein sequence ID" value="RWR72110.1"/>
    <property type="molecule type" value="Genomic_DNA"/>
</dbReference>
<evidence type="ECO:0000313" key="2">
    <source>
        <dbReference type="EMBL" id="RWR72110.1"/>
    </source>
</evidence>
<comment type="caution">
    <text evidence="2">The sequence shown here is derived from an EMBL/GenBank/DDBJ whole genome shotgun (WGS) entry which is preliminary data.</text>
</comment>
<dbReference type="STRING" id="337451.A0A3S3ME41"/>
<accession>A0A3S3ME41</accession>
<keyword evidence="1" id="KW-0732">Signal</keyword>